<accession>A0A3B0S199</accession>
<dbReference type="PANTHER" id="PTHR43628">
    <property type="entry name" value="ACTIVATOR OF C KINASE PROTEIN 1-RELATED"/>
    <property type="match status" value="1"/>
</dbReference>
<protein>
    <recommendedName>
        <fullName evidence="3">Sel1 repeat family protein</fullName>
    </recommendedName>
</protein>
<dbReference type="InterPro" id="IPR011990">
    <property type="entry name" value="TPR-like_helical_dom_sf"/>
</dbReference>
<dbReference type="Gene3D" id="1.25.40.10">
    <property type="entry name" value="Tetratricopeptide repeat domain"/>
    <property type="match status" value="2"/>
</dbReference>
<organism evidence="2">
    <name type="scientific">hydrothermal vent metagenome</name>
    <dbReference type="NCBI Taxonomy" id="652676"/>
    <lineage>
        <taxon>unclassified sequences</taxon>
        <taxon>metagenomes</taxon>
        <taxon>ecological metagenomes</taxon>
    </lineage>
</organism>
<feature type="compositionally biased region" description="Polar residues" evidence="1">
    <location>
        <begin position="311"/>
        <end position="332"/>
    </location>
</feature>
<dbReference type="PANTHER" id="PTHR43628:SF1">
    <property type="entry name" value="CHITIN SYNTHASE REGULATORY FACTOR 2-RELATED"/>
    <property type="match status" value="1"/>
</dbReference>
<dbReference type="SUPFAM" id="SSF81901">
    <property type="entry name" value="HCP-like"/>
    <property type="match status" value="1"/>
</dbReference>
<name>A0A3B0S199_9ZZZZ</name>
<dbReference type="Pfam" id="PF08238">
    <property type="entry name" value="Sel1"/>
    <property type="match status" value="5"/>
</dbReference>
<dbReference type="SMART" id="SM00671">
    <property type="entry name" value="SEL1"/>
    <property type="match status" value="4"/>
</dbReference>
<evidence type="ECO:0008006" key="3">
    <source>
        <dbReference type="Google" id="ProtNLM"/>
    </source>
</evidence>
<sequence length="345" mass="38573">MFVTLTYNLPTFLTRVFSTRLLAALVLALGLLMPTALYAGGDTFNFSKLAPPKSKFKLPNLGDISIWKNDMQKAKQAYRKGNYTKARKYLQKALKSGNFLAAWYLGHIHRLGLGVPADAGKAFQFYRTVAVEYNDRGLPPRMFLIVLDSLVRVADGYRTGIKSGGVKKDYARAMRLYNKAATRGHPAAQFGLANMFMKGQAVKRNPKKAVRWMRLAARKRFPPALAQLGDLSAEGKLVRKSMIRAVAMYIVATTGTNEALYPQIFDRLDELSRKLTDKEYQRAQSLAVRWMEKNRLVNPARARKPVRPPLTTRNAQLTGQHTAPQNSQQNGLYQAVGQVPVAPAN</sequence>
<evidence type="ECO:0000256" key="1">
    <source>
        <dbReference type="SAM" id="MobiDB-lite"/>
    </source>
</evidence>
<dbReference type="AlphaFoldDB" id="A0A3B0S199"/>
<dbReference type="EMBL" id="UOEC01000153">
    <property type="protein sequence ID" value="VAV98497.1"/>
    <property type="molecule type" value="Genomic_DNA"/>
</dbReference>
<dbReference type="InterPro" id="IPR052945">
    <property type="entry name" value="Mitotic_Regulator"/>
</dbReference>
<proteinExistence type="predicted"/>
<evidence type="ECO:0000313" key="2">
    <source>
        <dbReference type="EMBL" id="VAV98497.1"/>
    </source>
</evidence>
<feature type="region of interest" description="Disordered" evidence="1">
    <location>
        <begin position="299"/>
        <end position="333"/>
    </location>
</feature>
<dbReference type="InterPro" id="IPR006597">
    <property type="entry name" value="Sel1-like"/>
</dbReference>
<gene>
    <name evidence="2" type="ORF">MNBD_ALPHA08-609</name>
</gene>
<reference evidence="2" key="1">
    <citation type="submission" date="2018-06" db="EMBL/GenBank/DDBJ databases">
        <authorList>
            <person name="Zhirakovskaya E."/>
        </authorList>
    </citation>
    <scope>NUCLEOTIDE SEQUENCE</scope>
</reference>